<protein>
    <submittedName>
        <fullName evidence="1">Uncharacterized protein</fullName>
    </submittedName>
</protein>
<name>A0A291LWL6_9RHOB</name>
<accession>A0A291LWL6</accession>
<evidence type="ECO:0000313" key="1">
    <source>
        <dbReference type="EMBL" id="ATI40888.1"/>
    </source>
</evidence>
<dbReference type="Proteomes" id="UP000219050">
    <property type="component" value="Chromosome"/>
</dbReference>
<organism evidence="1 2">
    <name type="scientific">Pacificitalea manganoxidans</name>
    <dbReference type="NCBI Taxonomy" id="1411902"/>
    <lineage>
        <taxon>Bacteria</taxon>
        <taxon>Pseudomonadati</taxon>
        <taxon>Pseudomonadota</taxon>
        <taxon>Alphaproteobacteria</taxon>
        <taxon>Rhodobacterales</taxon>
        <taxon>Paracoccaceae</taxon>
        <taxon>Pacificitalea</taxon>
    </lineage>
</organism>
<sequence length="131" mass="14770">MTLTYNENDREHFGIVQTLGHLLGRIDAGVVHRNDQSHSYYKGIELLKLYPGSKGRGQYFLKADCTGAGQTAHGRSRNRVVVKMGQDNRPVAGEGWFWRHDDRVLKLGPNFFQRAAVPRAFMAKLLDKTAA</sequence>
<evidence type="ECO:0000313" key="2">
    <source>
        <dbReference type="Proteomes" id="UP000219050"/>
    </source>
</evidence>
<keyword evidence="2" id="KW-1185">Reference proteome</keyword>
<dbReference type="RefSeq" id="WP_088662507.1">
    <property type="nucleotide sequence ID" value="NZ_CP021404.1"/>
</dbReference>
<gene>
    <name evidence="1" type="ORF">CBW24_01955</name>
</gene>
<dbReference type="KEGG" id="cmag:CBW24_01955"/>
<reference evidence="1 2" key="1">
    <citation type="submission" date="2017-05" db="EMBL/GenBank/DDBJ databases">
        <title>Comparative genomic and metabolic analysis of manganese-oxidizing mechanisms in Celeribater manganoxidans DY25T: its adaption to the environment of polymetallic nodule.</title>
        <authorList>
            <person name="Wang X."/>
        </authorList>
    </citation>
    <scope>NUCLEOTIDE SEQUENCE [LARGE SCALE GENOMIC DNA]</scope>
    <source>
        <strain evidence="1 2">DY25</strain>
    </source>
</reference>
<dbReference type="AlphaFoldDB" id="A0A291LWL6"/>
<proteinExistence type="predicted"/>
<dbReference type="EMBL" id="CP021404">
    <property type="protein sequence ID" value="ATI40888.1"/>
    <property type="molecule type" value="Genomic_DNA"/>
</dbReference>